<name>A0A0A9CNF4_ARUDO</name>
<evidence type="ECO:0000256" key="1">
    <source>
        <dbReference type="SAM" id="MobiDB-lite"/>
    </source>
</evidence>
<evidence type="ECO:0000313" key="2">
    <source>
        <dbReference type="EMBL" id="JAD75978.1"/>
    </source>
</evidence>
<sequence length="67" mass="7260">MQRSNSGSWQAGAQARGCSKRCPPGASRWRSPPQSCAGGAPWAGTPRDWLLSRSLHPDPTKKITRQS</sequence>
<dbReference type="AlphaFoldDB" id="A0A0A9CNF4"/>
<feature type="region of interest" description="Disordered" evidence="1">
    <location>
        <begin position="1"/>
        <end position="67"/>
    </location>
</feature>
<reference evidence="2" key="2">
    <citation type="journal article" date="2015" name="Data Brief">
        <title>Shoot transcriptome of the giant reed, Arundo donax.</title>
        <authorList>
            <person name="Barrero R.A."/>
            <person name="Guerrero F.D."/>
            <person name="Moolhuijzen P."/>
            <person name="Goolsby J.A."/>
            <person name="Tidwell J."/>
            <person name="Bellgard S.E."/>
            <person name="Bellgard M.I."/>
        </authorList>
    </citation>
    <scope>NUCLEOTIDE SEQUENCE</scope>
    <source>
        <tissue evidence="2">Shoot tissue taken approximately 20 cm above the soil surface</tissue>
    </source>
</reference>
<dbReference type="EMBL" id="GBRH01221917">
    <property type="protein sequence ID" value="JAD75978.1"/>
    <property type="molecule type" value="Transcribed_RNA"/>
</dbReference>
<accession>A0A0A9CNF4</accession>
<organism evidence="2">
    <name type="scientific">Arundo donax</name>
    <name type="common">Giant reed</name>
    <name type="synonym">Donax arundinaceus</name>
    <dbReference type="NCBI Taxonomy" id="35708"/>
    <lineage>
        <taxon>Eukaryota</taxon>
        <taxon>Viridiplantae</taxon>
        <taxon>Streptophyta</taxon>
        <taxon>Embryophyta</taxon>
        <taxon>Tracheophyta</taxon>
        <taxon>Spermatophyta</taxon>
        <taxon>Magnoliopsida</taxon>
        <taxon>Liliopsida</taxon>
        <taxon>Poales</taxon>
        <taxon>Poaceae</taxon>
        <taxon>PACMAD clade</taxon>
        <taxon>Arundinoideae</taxon>
        <taxon>Arundineae</taxon>
        <taxon>Arundo</taxon>
    </lineage>
</organism>
<feature type="compositionally biased region" description="Polar residues" evidence="1">
    <location>
        <begin position="1"/>
        <end position="11"/>
    </location>
</feature>
<proteinExistence type="predicted"/>
<reference evidence="2" key="1">
    <citation type="submission" date="2014-09" db="EMBL/GenBank/DDBJ databases">
        <authorList>
            <person name="Magalhaes I.L.F."/>
            <person name="Oliveira U."/>
            <person name="Santos F.R."/>
            <person name="Vidigal T.H.D.A."/>
            <person name="Brescovit A.D."/>
            <person name="Santos A.J."/>
        </authorList>
    </citation>
    <scope>NUCLEOTIDE SEQUENCE</scope>
    <source>
        <tissue evidence="2">Shoot tissue taken approximately 20 cm above the soil surface</tissue>
    </source>
</reference>
<protein>
    <submittedName>
        <fullName evidence="2">Uncharacterized protein</fullName>
    </submittedName>
</protein>